<dbReference type="EMBL" id="LLXH01006732">
    <property type="protein sequence ID" value="PKC51919.1"/>
    <property type="molecule type" value="Genomic_DNA"/>
</dbReference>
<dbReference type="AlphaFoldDB" id="A0A2N0QLJ0"/>
<name>A0A2N0QLJ0_9GLOM</name>
<organism evidence="1 2">
    <name type="scientific">Rhizophagus irregularis</name>
    <dbReference type="NCBI Taxonomy" id="588596"/>
    <lineage>
        <taxon>Eukaryota</taxon>
        <taxon>Fungi</taxon>
        <taxon>Fungi incertae sedis</taxon>
        <taxon>Mucoromycota</taxon>
        <taxon>Glomeromycotina</taxon>
        <taxon>Glomeromycetes</taxon>
        <taxon>Glomerales</taxon>
        <taxon>Glomeraceae</taxon>
        <taxon>Rhizophagus</taxon>
    </lineage>
</organism>
<accession>A0A2N0QLJ0</accession>
<dbReference type="Proteomes" id="UP000232688">
    <property type="component" value="Unassembled WGS sequence"/>
</dbReference>
<sequence>MKELYMNELQVEKEKRCNISSKMKKMKSNSKKREDNNIHVVNFNGETNWNKWNDLAFHWSGHWANF</sequence>
<evidence type="ECO:0000313" key="2">
    <source>
        <dbReference type="Proteomes" id="UP000232688"/>
    </source>
</evidence>
<protein>
    <submittedName>
        <fullName evidence="1">Uncharacterized protein</fullName>
    </submittedName>
</protein>
<reference evidence="1 2" key="1">
    <citation type="submission" date="2017-10" db="EMBL/GenBank/DDBJ databases">
        <title>Extensive intraspecific genome diversity in a model arbuscular mycorrhizal fungus.</title>
        <authorList>
            <person name="Chen E.C.H."/>
            <person name="Morin E."/>
            <person name="Baudet D."/>
            <person name="Noel J."/>
            <person name="Ndikumana S."/>
            <person name="Charron P."/>
            <person name="St-Onge C."/>
            <person name="Giorgi J."/>
            <person name="Grigoriev I.V."/>
            <person name="Roux C."/>
            <person name="Martin F.M."/>
            <person name="Corradi N."/>
        </authorList>
    </citation>
    <scope>NUCLEOTIDE SEQUENCE [LARGE SCALE GENOMIC DNA]</scope>
    <source>
        <strain evidence="1 2">A1</strain>
    </source>
</reference>
<comment type="caution">
    <text evidence="1">The sequence shown here is derived from an EMBL/GenBank/DDBJ whole genome shotgun (WGS) entry which is preliminary data.</text>
</comment>
<evidence type="ECO:0000313" key="1">
    <source>
        <dbReference type="EMBL" id="PKC51919.1"/>
    </source>
</evidence>
<gene>
    <name evidence="1" type="ORF">RhiirA1_482672</name>
</gene>
<proteinExistence type="predicted"/>
<reference evidence="1 2" key="2">
    <citation type="submission" date="2017-10" db="EMBL/GenBank/DDBJ databases">
        <title>Genome analyses suggest a sexual origin of heterokaryosis in a supposedly ancient asexual fungus.</title>
        <authorList>
            <person name="Corradi N."/>
            <person name="Sedzielewska K."/>
            <person name="Noel J."/>
            <person name="Charron P."/>
            <person name="Farinelli L."/>
            <person name="Marton T."/>
            <person name="Kruger M."/>
            <person name="Pelin A."/>
            <person name="Brachmann A."/>
            <person name="Corradi N."/>
        </authorList>
    </citation>
    <scope>NUCLEOTIDE SEQUENCE [LARGE SCALE GENOMIC DNA]</scope>
    <source>
        <strain evidence="1 2">A1</strain>
    </source>
</reference>
<dbReference type="VEuPathDB" id="FungiDB:RhiirA1_482672"/>